<keyword evidence="3 6" id="KW-1133">Transmembrane helix</keyword>
<dbReference type="PRINTS" id="PR01000">
    <property type="entry name" value="SREBPS2PTASE"/>
</dbReference>
<comment type="caution">
    <text evidence="8">The sequence shown here is derived from an EMBL/GenBank/DDBJ whole genome shotgun (WGS) entry which is preliminary data.</text>
</comment>
<dbReference type="InterPro" id="IPR008915">
    <property type="entry name" value="Peptidase_M50"/>
</dbReference>
<feature type="transmembrane region" description="Helical" evidence="6">
    <location>
        <begin position="6"/>
        <end position="24"/>
    </location>
</feature>
<evidence type="ECO:0000256" key="6">
    <source>
        <dbReference type="SAM" id="Phobius"/>
    </source>
</evidence>
<feature type="domain" description="Peptidase M50" evidence="7">
    <location>
        <begin position="173"/>
        <end position="489"/>
    </location>
</feature>
<protein>
    <recommendedName>
        <fullName evidence="5">Endopeptidase S2P</fullName>
    </recommendedName>
</protein>
<dbReference type="EMBL" id="MU806018">
    <property type="protein sequence ID" value="KAJ3842088.1"/>
    <property type="molecule type" value="Genomic_DNA"/>
</dbReference>
<feature type="transmembrane region" description="Helical" evidence="6">
    <location>
        <begin position="92"/>
        <end position="118"/>
    </location>
</feature>
<dbReference type="InterPro" id="IPR001193">
    <property type="entry name" value="MBTPS2"/>
</dbReference>
<keyword evidence="9" id="KW-1185">Reference proteome</keyword>
<dbReference type="Pfam" id="PF02163">
    <property type="entry name" value="Peptidase_M50"/>
    <property type="match status" value="1"/>
</dbReference>
<reference evidence="8" key="1">
    <citation type="submission" date="2022-08" db="EMBL/GenBank/DDBJ databases">
        <authorList>
            <consortium name="DOE Joint Genome Institute"/>
            <person name="Min B."/>
            <person name="Riley R."/>
            <person name="Sierra-Patev S."/>
            <person name="Naranjo-Ortiz M."/>
            <person name="Looney B."/>
            <person name="Konkel Z."/>
            <person name="Slot J.C."/>
            <person name="Sakamoto Y."/>
            <person name="Steenwyk J.L."/>
            <person name="Rokas A."/>
            <person name="Carro J."/>
            <person name="Camarero S."/>
            <person name="Ferreira P."/>
            <person name="Molpeceres G."/>
            <person name="Ruiz-Duenas F.J."/>
            <person name="Serrano A."/>
            <person name="Henrissat B."/>
            <person name="Drula E."/>
            <person name="Hughes K.W."/>
            <person name="Mata J.L."/>
            <person name="Ishikawa N.K."/>
            <person name="Vargas-Isla R."/>
            <person name="Ushijima S."/>
            <person name="Smith C.A."/>
            <person name="Ahrendt S."/>
            <person name="Andreopoulos W."/>
            <person name="He G."/>
            <person name="Labutti K."/>
            <person name="Lipzen A."/>
            <person name="Ng V."/>
            <person name="Sandor L."/>
            <person name="Barry K."/>
            <person name="Martinez A.T."/>
            <person name="Xiao Y."/>
            <person name="Gibbons J.G."/>
            <person name="Terashima K."/>
            <person name="Hibbett D.S."/>
            <person name="Grigoriev I.V."/>
        </authorList>
    </citation>
    <scope>NUCLEOTIDE SEQUENCE</scope>
    <source>
        <strain evidence="8">TFB9207</strain>
    </source>
</reference>
<dbReference type="PANTHER" id="PTHR13325:SF3">
    <property type="entry name" value="MEMBRANE-BOUND TRANSCRIPTION FACTOR SITE-2 PROTEASE"/>
    <property type="match status" value="1"/>
</dbReference>
<keyword evidence="4 6" id="KW-0472">Membrane</keyword>
<feature type="transmembrane region" description="Helical" evidence="6">
    <location>
        <begin position="192"/>
        <end position="213"/>
    </location>
</feature>
<evidence type="ECO:0000256" key="4">
    <source>
        <dbReference type="ARBA" id="ARBA00023136"/>
    </source>
</evidence>
<dbReference type="PANTHER" id="PTHR13325">
    <property type="entry name" value="PROTEASE M50 MEMBRANE-BOUND TRANSCRIPTION FACTOR SITE 2 PROTEASE"/>
    <property type="match status" value="1"/>
</dbReference>
<dbReference type="AlphaFoldDB" id="A0AA38PFS1"/>
<evidence type="ECO:0000256" key="3">
    <source>
        <dbReference type="ARBA" id="ARBA00022989"/>
    </source>
</evidence>
<gene>
    <name evidence="8" type="ORF">F5878DRAFT_608705</name>
</gene>
<organism evidence="8 9">
    <name type="scientific">Lentinula raphanica</name>
    <dbReference type="NCBI Taxonomy" id="153919"/>
    <lineage>
        <taxon>Eukaryota</taxon>
        <taxon>Fungi</taxon>
        <taxon>Dikarya</taxon>
        <taxon>Basidiomycota</taxon>
        <taxon>Agaricomycotina</taxon>
        <taxon>Agaricomycetes</taxon>
        <taxon>Agaricomycetidae</taxon>
        <taxon>Agaricales</taxon>
        <taxon>Marasmiineae</taxon>
        <taxon>Omphalotaceae</taxon>
        <taxon>Lentinula</taxon>
    </lineage>
</organism>
<dbReference type="Proteomes" id="UP001163846">
    <property type="component" value="Unassembled WGS sequence"/>
</dbReference>
<evidence type="ECO:0000313" key="9">
    <source>
        <dbReference type="Proteomes" id="UP001163846"/>
    </source>
</evidence>
<evidence type="ECO:0000259" key="7">
    <source>
        <dbReference type="Pfam" id="PF02163"/>
    </source>
</evidence>
<comment type="subcellular location">
    <subcellularLocation>
        <location evidence="1">Endomembrane system</location>
        <topology evidence="1">Multi-pass membrane protein</topology>
    </subcellularLocation>
</comment>
<evidence type="ECO:0000256" key="1">
    <source>
        <dbReference type="ARBA" id="ARBA00004127"/>
    </source>
</evidence>
<feature type="transmembrane region" description="Helical" evidence="6">
    <location>
        <begin position="233"/>
        <end position="251"/>
    </location>
</feature>
<feature type="transmembrane region" description="Helical" evidence="6">
    <location>
        <begin position="524"/>
        <end position="544"/>
    </location>
</feature>
<dbReference type="GO" id="GO:0005737">
    <property type="term" value="C:cytoplasm"/>
    <property type="evidence" value="ECO:0007669"/>
    <property type="project" value="TreeGrafter"/>
</dbReference>
<dbReference type="GO" id="GO:1905897">
    <property type="term" value="P:regulation of response to endoplasmic reticulum stress"/>
    <property type="evidence" value="ECO:0007669"/>
    <property type="project" value="TreeGrafter"/>
</dbReference>
<name>A0AA38PFS1_9AGAR</name>
<dbReference type="GO" id="GO:0016020">
    <property type="term" value="C:membrane"/>
    <property type="evidence" value="ECO:0007669"/>
    <property type="project" value="InterPro"/>
</dbReference>
<keyword evidence="2 6" id="KW-0812">Transmembrane</keyword>
<proteinExistence type="predicted"/>
<dbReference type="GO" id="GO:0031293">
    <property type="term" value="P:membrane protein intracellular domain proteolysis"/>
    <property type="evidence" value="ECO:0007669"/>
    <property type="project" value="TreeGrafter"/>
</dbReference>
<evidence type="ECO:0000313" key="8">
    <source>
        <dbReference type="EMBL" id="KAJ3842088.1"/>
    </source>
</evidence>
<evidence type="ECO:0000256" key="5">
    <source>
        <dbReference type="ARBA" id="ARBA00032658"/>
    </source>
</evidence>
<evidence type="ECO:0000256" key="2">
    <source>
        <dbReference type="ARBA" id="ARBA00022692"/>
    </source>
</evidence>
<feature type="transmembrane region" description="Helical" evidence="6">
    <location>
        <begin position="155"/>
        <end position="180"/>
    </location>
</feature>
<dbReference type="GO" id="GO:0012505">
    <property type="term" value="C:endomembrane system"/>
    <property type="evidence" value="ECO:0007669"/>
    <property type="project" value="UniProtKB-SubCell"/>
</dbReference>
<accession>A0AA38PFS1</accession>
<dbReference type="GO" id="GO:0004222">
    <property type="term" value="F:metalloendopeptidase activity"/>
    <property type="evidence" value="ECO:0007669"/>
    <property type="project" value="InterPro"/>
</dbReference>
<sequence>MPLLHAISLISLAWVLIHLLYRLCKPKAPLLPTFTNAPTSRASRSWATDNSISTTVTVNKVQLRIETSAFNSRHEQLASRLRDRRSKRLRKWVITFYNAGVGAGICGLVLGLLTLLWITGDSLLARIILQSSKLSSHDKRALDVEGSAQFNAQNYIWLVIPGLTVPWTHLPLIIIAVCFCQIVHEIGHAVAGALYSVPILSSGLTVTLIIPSAFVSFSTALMGSLDAFSKAQIIAAGPWHNFLLWIFLIGLGKSAGIVENATGLGTALVNLGWEDLSKEGRVVVEIDNDSPLNAVLKVGSVITALDDVSLAGEQDKWSQYLMPPSSTDVPWYGWCVSRELFQADSADCCKTAHPTLDHLCFDSLGHGKGCLNPIPILSTSHDQFRCRTGGDCHDDALCVQPDSSSSSILRLSVQGQDLTLWNGPKKEVWEQVIVDRYTPRFWFIPSSATGSLNDFWSYLQMATLSLFMFNLLPLPFLDGAQLLNALINHAYPAVEPESIDMESGRRSSTSTSTGSQWKRRIERLVQTGTVCLVVVYFVLGVWTLV</sequence>